<evidence type="ECO:0000313" key="3">
    <source>
        <dbReference type="Proteomes" id="UP000265520"/>
    </source>
</evidence>
<dbReference type="AlphaFoldDB" id="A0A392S5H3"/>
<dbReference type="Proteomes" id="UP000265520">
    <property type="component" value="Unassembled WGS sequence"/>
</dbReference>
<proteinExistence type="predicted"/>
<feature type="compositionally biased region" description="Low complexity" evidence="1">
    <location>
        <begin position="1"/>
        <end position="28"/>
    </location>
</feature>
<name>A0A392S5H3_9FABA</name>
<protein>
    <submittedName>
        <fullName evidence="2">Uncharacterized protein</fullName>
    </submittedName>
</protein>
<evidence type="ECO:0000256" key="1">
    <source>
        <dbReference type="SAM" id="MobiDB-lite"/>
    </source>
</evidence>
<keyword evidence="3" id="KW-1185">Reference proteome</keyword>
<sequence length="48" mass="4859">ATPSRSSSRRSSSSLSISSFSSPSIGISTLKDNAPVSTGITASVPYVK</sequence>
<accession>A0A392S5H3</accession>
<feature type="non-terminal residue" evidence="2">
    <location>
        <position position="1"/>
    </location>
</feature>
<organism evidence="2 3">
    <name type="scientific">Trifolium medium</name>
    <dbReference type="NCBI Taxonomy" id="97028"/>
    <lineage>
        <taxon>Eukaryota</taxon>
        <taxon>Viridiplantae</taxon>
        <taxon>Streptophyta</taxon>
        <taxon>Embryophyta</taxon>
        <taxon>Tracheophyta</taxon>
        <taxon>Spermatophyta</taxon>
        <taxon>Magnoliopsida</taxon>
        <taxon>eudicotyledons</taxon>
        <taxon>Gunneridae</taxon>
        <taxon>Pentapetalae</taxon>
        <taxon>rosids</taxon>
        <taxon>fabids</taxon>
        <taxon>Fabales</taxon>
        <taxon>Fabaceae</taxon>
        <taxon>Papilionoideae</taxon>
        <taxon>50 kb inversion clade</taxon>
        <taxon>NPAAA clade</taxon>
        <taxon>Hologalegina</taxon>
        <taxon>IRL clade</taxon>
        <taxon>Trifolieae</taxon>
        <taxon>Trifolium</taxon>
    </lineage>
</organism>
<reference evidence="2 3" key="1">
    <citation type="journal article" date="2018" name="Front. Plant Sci.">
        <title>Red Clover (Trifolium pratense) and Zigzag Clover (T. medium) - A Picture of Genomic Similarities and Differences.</title>
        <authorList>
            <person name="Dluhosova J."/>
            <person name="Istvanek J."/>
            <person name="Nedelnik J."/>
            <person name="Repkova J."/>
        </authorList>
    </citation>
    <scope>NUCLEOTIDE SEQUENCE [LARGE SCALE GENOMIC DNA]</scope>
    <source>
        <strain evidence="3">cv. 10/8</strain>
        <tissue evidence="2">Leaf</tissue>
    </source>
</reference>
<comment type="caution">
    <text evidence="2">The sequence shown here is derived from an EMBL/GenBank/DDBJ whole genome shotgun (WGS) entry which is preliminary data.</text>
</comment>
<feature type="region of interest" description="Disordered" evidence="1">
    <location>
        <begin position="1"/>
        <end position="48"/>
    </location>
</feature>
<evidence type="ECO:0000313" key="2">
    <source>
        <dbReference type="EMBL" id="MCI43126.1"/>
    </source>
</evidence>
<dbReference type="EMBL" id="LXQA010313230">
    <property type="protein sequence ID" value="MCI43126.1"/>
    <property type="molecule type" value="Genomic_DNA"/>
</dbReference>